<comment type="similarity">
    <text evidence="9 15">Belongs to the L/F-transferase family.</text>
</comment>
<evidence type="ECO:0000256" key="3">
    <source>
        <dbReference type="ARBA" id="ARBA00022679"/>
    </source>
</evidence>
<dbReference type="InterPro" id="IPR042221">
    <property type="entry name" value="Leu/Phe-tRNA_Trfase_N"/>
</dbReference>
<comment type="catalytic activity">
    <reaction evidence="6 15">
        <text>N-terminal L-arginyl-[protein] + L-leucyl-tRNA(Leu) = N-terminal L-leucyl-L-arginyl-[protein] + tRNA(Leu) + H(+)</text>
        <dbReference type="Rhea" id="RHEA:50416"/>
        <dbReference type="Rhea" id="RHEA-COMP:9613"/>
        <dbReference type="Rhea" id="RHEA-COMP:9622"/>
        <dbReference type="Rhea" id="RHEA-COMP:12672"/>
        <dbReference type="Rhea" id="RHEA-COMP:12673"/>
        <dbReference type="ChEBI" id="CHEBI:15378"/>
        <dbReference type="ChEBI" id="CHEBI:64719"/>
        <dbReference type="ChEBI" id="CHEBI:78442"/>
        <dbReference type="ChEBI" id="CHEBI:78494"/>
        <dbReference type="ChEBI" id="CHEBI:133044"/>
        <dbReference type="EC" id="2.3.2.6"/>
    </reaction>
</comment>
<accession>A0A7X1E8N5</accession>
<evidence type="ECO:0000256" key="11">
    <source>
        <dbReference type="ARBA" id="ARBA00074372"/>
    </source>
</evidence>
<evidence type="ECO:0000256" key="6">
    <source>
        <dbReference type="ARBA" id="ARBA00050652"/>
    </source>
</evidence>
<dbReference type="AlphaFoldDB" id="A0A7X1E8N5"/>
<reference evidence="16 17" key="1">
    <citation type="submission" date="2020-07" db="EMBL/GenBank/DDBJ databases">
        <authorList>
            <person name="Feng X."/>
        </authorList>
    </citation>
    <scope>NUCLEOTIDE SEQUENCE [LARGE SCALE GENOMIC DNA]</scope>
    <source>
        <strain evidence="16 17">JCM23202</strain>
    </source>
</reference>
<gene>
    <name evidence="15" type="primary">aat</name>
    <name evidence="16" type="ORF">H5P27_13005</name>
</gene>
<dbReference type="EMBL" id="JACHVC010000012">
    <property type="protein sequence ID" value="MBC2606965.1"/>
    <property type="molecule type" value="Genomic_DNA"/>
</dbReference>
<keyword evidence="2 15" id="KW-0963">Cytoplasm</keyword>
<comment type="catalytic activity">
    <reaction evidence="5 15">
        <text>L-phenylalanyl-tRNA(Phe) + an N-terminal L-alpha-aminoacyl-[protein] = an N-terminal L-phenylalanyl-L-alpha-aminoacyl-[protein] + tRNA(Phe)</text>
        <dbReference type="Rhea" id="RHEA:43632"/>
        <dbReference type="Rhea" id="RHEA-COMP:9668"/>
        <dbReference type="Rhea" id="RHEA-COMP:9699"/>
        <dbReference type="Rhea" id="RHEA-COMP:10636"/>
        <dbReference type="Rhea" id="RHEA-COMP:10637"/>
        <dbReference type="ChEBI" id="CHEBI:78442"/>
        <dbReference type="ChEBI" id="CHEBI:78531"/>
        <dbReference type="ChEBI" id="CHEBI:78597"/>
        <dbReference type="ChEBI" id="CHEBI:83561"/>
        <dbReference type="EC" id="2.3.2.6"/>
    </reaction>
</comment>
<dbReference type="PANTHER" id="PTHR30098:SF2">
    <property type="entry name" value="LEUCYL_PHENYLALANYL-TRNA--PROTEIN TRANSFERASE"/>
    <property type="match status" value="1"/>
</dbReference>
<organism evidence="16 17">
    <name type="scientific">Pelagicoccus albus</name>
    <dbReference type="NCBI Taxonomy" id="415222"/>
    <lineage>
        <taxon>Bacteria</taxon>
        <taxon>Pseudomonadati</taxon>
        <taxon>Verrucomicrobiota</taxon>
        <taxon>Opitutia</taxon>
        <taxon>Puniceicoccales</taxon>
        <taxon>Pelagicoccaceae</taxon>
        <taxon>Pelagicoccus</taxon>
    </lineage>
</organism>
<dbReference type="GO" id="GO:0030163">
    <property type="term" value="P:protein catabolic process"/>
    <property type="evidence" value="ECO:0007669"/>
    <property type="project" value="UniProtKB-UniRule"/>
</dbReference>
<evidence type="ECO:0000256" key="13">
    <source>
        <dbReference type="ARBA" id="ARBA00077165"/>
    </source>
</evidence>
<sequence length="225" mass="25115">MPIFQLRDEPIFPDPELAEKEGIIAIGGDLSPERLIAAYSNGIFPWFSEGDPILWFSPTPRMVLYPEKFRLSKTLSRLVRSGRYELKIDHDFNSVIAACAKAVRPGQDGTWITEDMQSAYIRLHDLGLAHSFETYLDGNLVGGLYGVSLGSAFFGESMFHTERDASKFAVAALVDFATANHFDFIDAQQPTKHLASLGAEEIPRSRFLKELANSMQSDTIQGHWS</sequence>
<dbReference type="SUPFAM" id="SSF55729">
    <property type="entry name" value="Acyl-CoA N-acyltransferases (Nat)"/>
    <property type="match status" value="1"/>
</dbReference>
<comment type="catalytic activity">
    <reaction evidence="7 15">
        <text>N-terminal L-lysyl-[protein] + L-leucyl-tRNA(Leu) = N-terminal L-leucyl-L-lysyl-[protein] + tRNA(Leu) + H(+)</text>
        <dbReference type="Rhea" id="RHEA:12340"/>
        <dbReference type="Rhea" id="RHEA-COMP:9613"/>
        <dbReference type="Rhea" id="RHEA-COMP:9622"/>
        <dbReference type="Rhea" id="RHEA-COMP:12670"/>
        <dbReference type="Rhea" id="RHEA-COMP:12671"/>
        <dbReference type="ChEBI" id="CHEBI:15378"/>
        <dbReference type="ChEBI" id="CHEBI:65249"/>
        <dbReference type="ChEBI" id="CHEBI:78442"/>
        <dbReference type="ChEBI" id="CHEBI:78494"/>
        <dbReference type="ChEBI" id="CHEBI:133043"/>
        <dbReference type="EC" id="2.3.2.6"/>
    </reaction>
</comment>
<name>A0A7X1E8N5_9BACT</name>
<evidence type="ECO:0000313" key="16">
    <source>
        <dbReference type="EMBL" id="MBC2606965.1"/>
    </source>
</evidence>
<evidence type="ECO:0000256" key="14">
    <source>
        <dbReference type="ARBA" id="ARBA00083640"/>
    </source>
</evidence>
<dbReference type="InterPro" id="IPR004616">
    <property type="entry name" value="Leu/Phe-tRNA_Trfase"/>
</dbReference>
<dbReference type="PANTHER" id="PTHR30098">
    <property type="entry name" value="LEUCYL/PHENYLALANYL-TRNA--PROTEIN TRANSFERASE"/>
    <property type="match status" value="1"/>
</dbReference>
<dbReference type="HAMAP" id="MF_00688">
    <property type="entry name" value="Leu_Phe_trans"/>
    <property type="match status" value="1"/>
</dbReference>
<dbReference type="Gene3D" id="3.40.630.70">
    <property type="entry name" value="Leucyl/phenylalanyl-tRNA-protein transferase, C-terminal domain"/>
    <property type="match status" value="1"/>
</dbReference>
<dbReference type="InterPro" id="IPR016181">
    <property type="entry name" value="Acyl_CoA_acyltransferase"/>
</dbReference>
<dbReference type="GO" id="GO:0005737">
    <property type="term" value="C:cytoplasm"/>
    <property type="evidence" value="ECO:0007669"/>
    <property type="project" value="UniProtKB-SubCell"/>
</dbReference>
<proteinExistence type="inferred from homology"/>
<dbReference type="Proteomes" id="UP000526501">
    <property type="component" value="Unassembled WGS sequence"/>
</dbReference>
<evidence type="ECO:0000256" key="5">
    <source>
        <dbReference type="ARBA" id="ARBA00050607"/>
    </source>
</evidence>
<evidence type="ECO:0000256" key="9">
    <source>
        <dbReference type="ARBA" id="ARBA00061535"/>
    </source>
</evidence>
<keyword evidence="17" id="KW-1185">Reference proteome</keyword>
<evidence type="ECO:0000256" key="10">
    <source>
        <dbReference type="ARBA" id="ARBA00066767"/>
    </source>
</evidence>
<evidence type="ECO:0000256" key="7">
    <source>
        <dbReference type="ARBA" id="ARBA00051538"/>
    </source>
</evidence>
<comment type="function">
    <text evidence="8 15">Functions in the N-end rule pathway of protein degradation where it conjugates Leu, Phe and, less efficiently, Met from aminoacyl-tRNAs to the N-termini of proteins containing an N-terminal arginine or lysine.</text>
</comment>
<comment type="subcellular location">
    <subcellularLocation>
        <location evidence="1 15">Cytoplasm</location>
    </subcellularLocation>
</comment>
<comment type="caution">
    <text evidence="16">The sequence shown here is derived from an EMBL/GenBank/DDBJ whole genome shotgun (WGS) entry which is preliminary data.</text>
</comment>
<evidence type="ECO:0000256" key="15">
    <source>
        <dbReference type="HAMAP-Rule" id="MF_00688"/>
    </source>
</evidence>
<keyword evidence="3 15" id="KW-0808">Transferase</keyword>
<dbReference type="EC" id="2.3.2.6" evidence="10 15"/>
<dbReference type="Gene3D" id="3.30.70.3550">
    <property type="entry name" value="Leucyl/phenylalanyl-tRNA-protein transferase, N-terminal domain"/>
    <property type="match status" value="1"/>
</dbReference>
<dbReference type="NCBIfam" id="TIGR00667">
    <property type="entry name" value="aat"/>
    <property type="match status" value="1"/>
</dbReference>
<evidence type="ECO:0000256" key="2">
    <source>
        <dbReference type="ARBA" id="ARBA00022490"/>
    </source>
</evidence>
<evidence type="ECO:0000256" key="8">
    <source>
        <dbReference type="ARBA" id="ARBA00054043"/>
    </source>
</evidence>
<dbReference type="Pfam" id="PF03588">
    <property type="entry name" value="Leu_Phe_trans"/>
    <property type="match status" value="1"/>
</dbReference>
<dbReference type="InterPro" id="IPR042203">
    <property type="entry name" value="Leu/Phe-tRNA_Trfase_C"/>
</dbReference>
<keyword evidence="4 15" id="KW-0012">Acyltransferase</keyword>
<protein>
    <recommendedName>
        <fullName evidence="11 15">Leucyl/phenylalanyl-tRNA--protein transferase</fullName>
        <ecNumber evidence="10 15">2.3.2.6</ecNumber>
    </recommendedName>
    <alternativeName>
        <fullName evidence="12 15">L/F-transferase</fullName>
    </alternativeName>
    <alternativeName>
        <fullName evidence="13 15">Leucyltransferase</fullName>
    </alternativeName>
    <alternativeName>
        <fullName evidence="14 15">Phenyalanyltransferase</fullName>
    </alternativeName>
</protein>
<evidence type="ECO:0000256" key="1">
    <source>
        <dbReference type="ARBA" id="ARBA00004496"/>
    </source>
</evidence>
<dbReference type="RefSeq" id="WP_185660831.1">
    <property type="nucleotide sequence ID" value="NZ_CAWPOO010000012.1"/>
</dbReference>
<evidence type="ECO:0000313" key="17">
    <source>
        <dbReference type="Proteomes" id="UP000526501"/>
    </source>
</evidence>
<dbReference type="FunFam" id="3.30.70.3550:FF:000001">
    <property type="entry name" value="Leucyl/phenylalanyl-tRNA--protein transferase"/>
    <property type="match status" value="1"/>
</dbReference>
<evidence type="ECO:0000256" key="12">
    <source>
        <dbReference type="ARBA" id="ARBA00077136"/>
    </source>
</evidence>
<dbReference type="GO" id="GO:0008914">
    <property type="term" value="F:leucyl-tRNA--protein transferase activity"/>
    <property type="evidence" value="ECO:0007669"/>
    <property type="project" value="UniProtKB-UniRule"/>
</dbReference>
<evidence type="ECO:0000256" key="4">
    <source>
        <dbReference type="ARBA" id="ARBA00023315"/>
    </source>
</evidence>